<evidence type="ECO:0000313" key="2">
    <source>
        <dbReference type="Proteomes" id="UP000029004"/>
    </source>
</evidence>
<gene>
    <name evidence="1" type="ORF">BSTEL_0610</name>
</gene>
<sequence>MASKFINLDNLASFLAKLKTLFTTTEQATDIANTAAGTARNGAVDDVKKLGYQTAADVTKTLDGKGYQTAEQVDTAIAAKGYDTTASVDKKVADAKSELQNSIGSAFHPKGSSAFADLPTTGRAVGDVWNVTDAFTTTDDFVEGAGKNYPSGTNIVLVNVTTGEGADATTTPKWDALSGVTDLSGYMLKSDMTPATDADIDGLFA</sequence>
<dbReference type="RefSeq" id="WP_034527540.1">
    <property type="nucleotide sequence ID" value="NZ_JGZP01000011.1"/>
</dbReference>
<comment type="caution">
    <text evidence="1">The sequence shown here is derived from an EMBL/GenBank/DDBJ whole genome shotgun (WGS) entry which is preliminary data.</text>
</comment>
<name>A0A087DQJ9_9BIFI</name>
<protein>
    <submittedName>
        <fullName evidence="1">Uncharacterized protein</fullName>
    </submittedName>
</protein>
<dbReference type="STRING" id="762211.BSTEL_0610"/>
<dbReference type="EMBL" id="JGZP01000011">
    <property type="protein sequence ID" value="KFI97799.1"/>
    <property type="molecule type" value="Genomic_DNA"/>
</dbReference>
<accession>A0A087DQJ9</accession>
<dbReference type="OrthoDB" id="3239846at2"/>
<dbReference type="Proteomes" id="UP000029004">
    <property type="component" value="Unassembled WGS sequence"/>
</dbReference>
<reference evidence="1 2" key="1">
    <citation type="submission" date="2014-03" db="EMBL/GenBank/DDBJ databases">
        <title>Genomics of Bifidobacteria.</title>
        <authorList>
            <person name="Ventura M."/>
            <person name="Milani C."/>
            <person name="Lugli G.A."/>
        </authorList>
    </citation>
    <scope>NUCLEOTIDE SEQUENCE [LARGE SCALE GENOMIC DNA]</scope>
    <source>
        <strain evidence="1 2">DSM 23968</strain>
    </source>
</reference>
<dbReference type="AlphaFoldDB" id="A0A087DQJ9"/>
<organism evidence="1 2">
    <name type="scientific">Bifidobacterium stellenboschense</name>
    <dbReference type="NCBI Taxonomy" id="762211"/>
    <lineage>
        <taxon>Bacteria</taxon>
        <taxon>Bacillati</taxon>
        <taxon>Actinomycetota</taxon>
        <taxon>Actinomycetes</taxon>
        <taxon>Bifidobacteriales</taxon>
        <taxon>Bifidobacteriaceae</taxon>
        <taxon>Bifidobacterium</taxon>
    </lineage>
</organism>
<keyword evidence="2" id="KW-1185">Reference proteome</keyword>
<evidence type="ECO:0000313" key="1">
    <source>
        <dbReference type="EMBL" id="KFI97799.1"/>
    </source>
</evidence>
<proteinExistence type="predicted"/>
<dbReference type="eggNOG" id="ENOG502ZE67">
    <property type="taxonomic scope" value="Bacteria"/>
</dbReference>